<name>A0A0F9IJL0_9ZZZZ</name>
<organism evidence="2">
    <name type="scientific">marine sediment metagenome</name>
    <dbReference type="NCBI Taxonomy" id="412755"/>
    <lineage>
        <taxon>unclassified sequences</taxon>
        <taxon>metagenomes</taxon>
        <taxon>ecological metagenomes</taxon>
    </lineage>
</organism>
<dbReference type="InterPro" id="IPR003615">
    <property type="entry name" value="HNH_nuc"/>
</dbReference>
<dbReference type="Gene3D" id="3.90.75.20">
    <property type="match status" value="1"/>
</dbReference>
<evidence type="ECO:0000259" key="1">
    <source>
        <dbReference type="SMART" id="SM00507"/>
    </source>
</evidence>
<feature type="non-terminal residue" evidence="2">
    <location>
        <position position="1"/>
    </location>
</feature>
<accession>A0A0F9IJL0</accession>
<sequence length="69" mass="8317">LRVTLRDKDKRWNPRIHRLVAAAFLPNPENLPEVDHTDDNSFNNHYTNLEWVTSAENIKRRGNDFFDYY</sequence>
<comment type="caution">
    <text evidence="2">The sequence shown here is derived from an EMBL/GenBank/DDBJ whole genome shotgun (WGS) entry which is preliminary data.</text>
</comment>
<proteinExistence type="predicted"/>
<dbReference type="InterPro" id="IPR044925">
    <property type="entry name" value="His-Me_finger_sf"/>
</dbReference>
<reference evidence="2" key="1">
    <citation type="journal article" date="2015" name="Nature">
        <title>Complex archaea that bridge the gap between prokaryotes and eukaryotes.</title>
        <authorList>
            <person name="Spang A."/>
            <person name="Saw J.H."/>
            <person name="Jorgensen S.L."/>
            <person name="Zaremba-Niedzwiedzka K."/>
            <person name="Martijn J."/>
            <person name="Lind A.E."/>
            <person name="van Eijk R."/>
            <person name="Schleper C."/>
            <person name="Guy L."/>
            <person name="Ettema T.J."/>
        </authorList>
    </citation>
    <scope>NUCLEOTIDE SEQUENCE</scope>
</reference>
<feature type="domain" description="HNH nuclease" evidence="1">
    <location>
        <begin position="10"/>
        <end position="58"/>
    </location>
</feature>
<dbReference type="SMART" id="SM00507">
    <property type="entry name" value="HNHc"/>
    <property type="match status" value="1"/>
</dbReference>
<dbReference type="AlphaFoldDB" id="A0A0F9IJL0"/>
<dbReference type="SUPFAM" id="SSF54060">
    <property type="entry name" value="His-Me finger endonucleases"/>
    <property type="match status" value="1"/>
</dbReference>
<protein>
    <recommendedName>
        <fullName evidence="1">HNH nuclease domain-containing protein</fullName>
    </recommendedName>
</protein>
<dbReference type="Pfam" id="PF13392">
    <property type="entry name" value="HNH_3"/>
    <property type="match status" value="1"/>
</dbReference>
<dbReference type="EMBL" id="LAZR01020838">
    <property type="protein sequence ID" value="KKL87432.1"/>
    <property type="molecule type" value="Genomic_DNA"/>
</dbReference>
<evidence type="ECO:0000313" key="2">
    <source>
        <dbReference type="EMBL" id="KKL87432.1"/>
    </source>
</evidence>
<gene>
    <name evidence="2" type="ORF">LCGC14_1934750</name>
</gene>